<dbReference type="Proteomes" id="UP000515146">
    <property type="component" value="Unplaced"/>
</dbReference>
<sequence length="535" mass="60891">MGKIAAIVDNVTINKTNDLNNINSQKSSQPEDKIDTSKMNGFISSLSNDNNPKQKPKSKMALPNKTNGKIENKNNKTVAKSKNDKQSKSKQRPESSKRIRKKSRSSVKMNGSSGSISNSLALASSSSTNEMSNSNNQKKISPYQDLTNILTYFDPTKKIRDPLSMVECHQFDDSIQPPVVVKIKLEALLLMDLHSHCHHNEVIGCLGGYYCRVTKTLYVLTTVPGSSVDDHFNHCELDPVSYVDAIEEFEKQNLQMVGWYHSHPKFFTKPSIVDIQTQKYNQGIFSERYSNKEKNKSTNNKQQQVSAGDSEDRQRPIVPSEEKERTFVGFIVTPFLVQPIGSTLTSSKSFTRYQPHSERSIGSKFIANNICYDYHHRYHSSYCYFTPELNSILASTIKCFWVNGPQFSKDPMKNNPQRAHCLVPYEIETTMIRDECFISSMANGLSQMCIKIFSENKKKAQSIVDLFKQFTRIGSININYLEKIIASLSHHLQNPNVNYLCTEEEFARIRDQCVAILTQELIGNQKIHGRTTRYR</sequence>
<feature type="compositionally biased region" description="Basic and acidic residues" evidence="1">
    <location>
        <begin position="81"/>
        <end position="97"/>
    </location>
</feature>
<feature type="compositionally biased region" description="Polar residues" evidence="1">
    <location>
        <begin position="37"/>
        <end position="53"/>
    </location>
</feature>
<reference evidence="4" key="1">
    <citation type="submission" date="2025-08" db="UniProtKB">
        <authorList>
            <consortium name="RefSeq"/>
        </authorList>
    </citation>
    <scope>IDENTIFICATION</scope>
    <source>
        <strain evidence="4">Airmid</strain>
    </source>
</reference>
<dbReference type="InterPro" id="IPR000555">
    <property type="entry name" value="JAMM/MPN+_dom"/>
</dbReference>
<feature type="domain" description="MPN" evidence="2">
    <location>
        <begin position="173"/>
        <end position="314"/>
    </location>
</feature>
<dbReference type="GO" id="GO:0008237">
    <property type="term" value="F:metallopeptidase activity"/>
    <property type="evidence" value="ECO:0007669"/>
    <property type="project" value="InterPro"/>
</dbReference>
<dbReference type="InterPro" id="IPR037518">
    <property type="entry name" value="MPN"/>
</dbReference>
<dbReference type="PANTHER" id="PTHR10410">
    <property type="entry name" value="EUKARYOTIC TRANSLATION INITIATION FACTOR 3 -RELATED"/>
    <property type="match status" value="1"/>
</dbReference>
<dbReference type="SUPFAM" id="SSF102712">
    <property type="entry name" value="JAB1/MPN domain"/>
    <property type="match status" value="1"/>
</dbReference>
<dbReference type="InterPro" id="IPR050242">
    <property type="entry name" value="JAMM_MPN+_peptidase_M67A"/>
</dbReference>
<name>A0A6P6XQ89_DERPT</name>
<feature type="region of interest" description="Disordered" evidence="1">
    <location>
        <begin position="20"/>
        <end position="139"/>
    </location>
</feature>
<feature type="region of interest" description="Disordered" evidence="1">
    <location>
        <begin position="289"/>
        <end position="319"/>
    </location>
</feature>
<dbReference type="Gene3D" id="3.40.140.10">
    <property type="entry name" value="Cytidine Deaminase, domain 2"/>
    <property type="match status" value="1"/>
</dbReference>
<proteinExistence type="predicted"/>
<dbReference type="AlphaFoldDB" id="A0A6P6XQ89"/>
<protein>
    <submittedName>
        <fullName evidence="4">Myb-like protein H</fullName>
    </submittedName>
</protein>
<feature type="compositionally biased region" description="Low complexity" evidence="1">
    <location>
        <begin position="110"/>
        <end position="136"/>
    </location>
</feature>
<evidence type="ECO:0000313" key="4">
    <source>
        <dbReference type="RefSeq" id="XP_027195575.1"/>
    </source>
</evidence>
<dbReference type="OrthoDB" id="7464992at2759"/>
<evidence type="ECO:0000259" key="2">
    <source>
        <dbReference type="PROSITE" id="PS50249"/>
    </source>
</evidence>
<dbReference type="KEGG" id="dpte:113790148"/>
<keyword evidence="3" id="KW-1185">Reference proteome</keyword>
<dbReference type="PROSITE" id="PS50249">
    <property type="entry name" value="MPN"/>
    <property type="match status" value="1"/>
</dbReference>
<accession>A0A6P6XQ89</accession>
<dbReference type="Pfam" id="PF01398">
    <property type="entry name" value="JAB"/>
    <property type="match status" value="1"/>
</dbReference>
<organism evidence="3 4">
    <name type="scientific">Dermatophagoides pteronyssinus</name>
    <name type="common">European house dust mite</name>
    <dbReference type="NCBI Taxonomy" id="6956"/>
    <lineage>
        <taxon>Eukaryota</taxon>
        <taxon>Metazoa</taxon>
        <taxon>Ecdysozoa</taxon>
        <taxon>Arthropoda</taxon>
        <taxon>Chelicerata</taxon>
        <taxon>Arachnida</taxon>
        <taxon>Acari</taxon>
        <taxon>Acariformes</taxon>
        <taxon>Sarcoptiformes</taxon>
        <taxon>Astigmata</taxon>
        <taxon>Psoroptidia</taxon>
        <taxon>Analgoidea</taxon>
        <taxon>Pyroglyphidae</taxon>
        <taxon>Dermatophagoidinae</taxon>
        <taxon>Dermatophagoides</taxon>
    </lineage>
</organism>
<dbReference type="RefSeq" id="XP_027195575.1">
    <property type="nucleotide sequence ID" value="XM_027339774.1"/>
</dbReference>
<feature type="compositionally biased region" description="Basic and acidic residues" evidence="1">
    <location>
        <begin position="310"/>
        <end position="319"/>
    </location>
</feature>
<evidence type="ECO:0000256" key="1">
    <source>
        <dbReference type="SAM" id="MobiDB-lite"/>
    </source>
</evidence>
<dbReference type="InParanoid" id="A0A6P6XQ89"/>
<feature type="compositionally biased region" description="Low complexity" evidence="1">
    <location>
        <begin position="297"/>
        <end position="306"/>
    </location>
</feature>
<evidence type="ECO:0000313" key="3">
    <source>
        <dbReference type="Proteomes" id="UP000515146"/>
    </source>
</evidence>
<gene>
    <name evidence="4" type="primary">LOC113790148</name>
</gene>
<dbReference type="OMA" id="CYFTPEL"/>